<gene>
    <name evidence="1" type="ORF">O6H91_19G069500</name>
</gene>
<accession>A0ACC2AWC8</accession>
<evidence type="ECO:0000313" key="1">
    <source>
        <dbReference type="EMBL" id="KAJ7521823.1"/>
    </source>
</evidence>
<organism evidence="1 2">
    <name type="scientific">Diphasiastrum complanatum</name>
    <name type="common">Issler's clubmoss</name>
    <name type="synonym">Lycopodium complanatum</name>
    <dbReference type="NCBI Taxonomy" id="34168"/>
    <lineage>
        <taxon>Eukaryota</taxon>
        <taxon>Viridiplantae</taxon>
        <taxon>Streptophyta</taxon>
        <taxon>Embryophyta</taxon>
        <taxon>Tracheophyta</taxon>
        <taxon>Lycopodiopsida</taxon>
        <taxon>Lycopodiales</taxon>
        <taxon>Lycopodiaceae</taxon>
        <taxon>Lycopodioideae</taxon>
        <taxon>Diphasiastrum</taxon>
    </lineage>
</organism>
<keyword evidence="2" id="KW-1185">Reference proteome</keyword>
<protein>
    <submittedName>
        <fullName evidence="1">Uncharacterized protein</fullName>
    </submittedName>
</protein>
<reference evidence="2" key="1">
    <citation type="journal article" date="2024" name="Proc. Natl. Acad. Sci. U.S.A.">
        <title>Extraordinary preservation of gene collinearity over three hundred million years revealed in homosporous lycophytes.</title>
        <authorList>
            <person name="Li C."/>
            <person name="Wickell D."/>
            <person name="Kuo L.Y."/>
            <person name="Chen X."/>
            <person name="Nie B."/>
            <person name="Liao X."/>
            <person name="Peng D."/>
            <person name="Ji J."/>
            <person name="Jenkins J."/>
            <person name="Williams M."/>
            <person name="Shu S."/>
            <person name="Plott C."/>
            <person name="Barry K."/>
            <person name="Rajasekar S."/>
            <person name="Grimwood J."/>
            <person name="Han X."/>
            <person name="Sun S."/>
            <person name="Hou Z."/>
            <person name="He W."/>
            <person name="Dai G."/>
            <person name="Sun C."/>
            <person name="Schmutz J."/>
            <person name="Leebens-Mack J.H."/>
            <person name="Li F.W."/>
            <person name="Wang L."/>
        </authorList>
    </citation>
    <scope>NUCLEOTIDE SEQUENCE [LARGE SCALE GENOMIC DNA]</scope>
    <source>
        <strain evidence="2">cv. PW_Plant_1</strain>
    </source>
</reference>
<sequence>MSSSLQEASRKTPGWADKPQIWLNQIIRTRKRSKLIAMVCLTFVFACAYIFLAPISKEPESFLIIARRLGISSFNKDSCSKSAAHSFSPILQQPTRIPKASNPPNQTSSPPVSGSTGTTLDNIVFGIGASAETWDQHGQRYTKLWWKPGKMRGYVWLDEPVENWPNFPDSLPPFRISETTSQFNFTNRFGPPSAIRISRIVSETYRLNLPNVHWFVMGDDDTVFFTENLVQVLAKYDHNLFHYIGSNSESHRQTHDFSTDMAFGGAGFAISHALAKAFERMQDSCLHRYPHLYGSDERVHACISELGVPLTKEPGFHQIDIRGDAFGFLSAHPLTPLLSLHHLSAIDPLFPTMSQDKALLHLLNAAHVDPSGILQQSICYDKKRSWSMSVSWGYAVQVYRGILPSRELQNPMRTFATWKGSPDHIEFNFRTRPLPDDPCLHPIRFYLESVEHGGDHHSTTMYKRAKAMTNNCIWETASPTTLDSILVLKEKASTTWFKPMLDSSSGALLCMSAMGSKFLPPFYFDMLRC</sequence>
<evidence type="ECO:0000313" key="2">
    <source>
        <dbReference type="Proteomes" id="UP001162992"/>
    </source>
</evidence>
<name>A0ACC2AWC8_DIPCM</name>
<proteinExistence type="predicted"/>
<dbReference type="Proteomes" id="UP001162992">
    <property type="component" value="Chromosome 19"/>
</dbReference>
<dbReference type="EMBL" id="CM055110">
    <property type="protein sequence ID" value="KAJ7521823.1"/>
    <property type="molecule type" value="Genomic_DNA"/>
</dbReference>
<comment type="caution">
    <text evidence="1">The sequence shown here is derived from an EMBL/GenBank/DDBJ whole genome shotgun (WGS) entry which is preliminary data.</text>
</comment>